<dbReference type="EC" id="2.3.3.9" evidence="2"/>
<dbReference type="PANTHER" id="PTHR42902">
    <property type="entry name" value="MALATE SYNTHASE"/>
    <property type="match status" value="1"/>
</dbReference>
<protein>
    <recommendedName>
        <fullName evidence="2">malate synthase</fullName>
        <ecNumber evidence="2">2.3.3.9</ecNumber>
    </recommendedName>
</protein>
<evidence type="ECO:0000256" key="5">
    <source>
        <dbReference type="ARBA" id="ARBA00022679"/>
    </source>
</evidence>
<dbReference type="InterPro" id="IPR044856">
    <property type="entry name" value="Malate_synth_C_sf"/>
</dbReference>
<dbReference type="InterPro" id="IPR011076">
    <property type="entry name" value="Malate_synth_sf"/>
</dbReference>
<dbReference type="Gene3D" id="1.20.1220.12">
    <property type="entry name" value="Malate synthase, domain III"/>
    <property type="match status" value="1"/>
</dbReference>
<organism evidence="7 8">
    <name type="scientific">Bradymonas sediminis</name>
    <dbReference type="NCBI Taxonomy" id="1548548"/>
    <lineage>
        <taxon>Bacteria</taxon>
        <taxon>Deltaproteobacteria</taxon>
        <taxon>Bradymonadales</taxon>
        <taxon>Bradymonadaceae</taxon>
        <taxon>Bradymonas</taxon>
    </lineage>
</organism>
<dbReference type="GO" id="GO:0004474">
    <property type="term" value="F:malate synthase activity"/>
    <property type="evidence" value="ECO:0007669"/>
    <property type="project" value="UniProtKB-EC"/>
</dbReference>
<dbReference type="Proteomes" id="UP000249799">
    <property type="component" value="Chromosome"/>
</dbReference>
<keyword evidence="3" id="KW-0329">Glyoxylate bypass</keyword>
<dbReference type="GO" id="GO:0006099">
    <property type="term" value="P:tricarboxylic acid cycle"/>
    <property type="evidence" value="ECO:0007669"/>
    <property type="project" value="UniProtKB-KW"/>
</dbReference>
<dbReference type="Pfam" id="PF01274">
    <property type="entry name" value="MS_TIM-barrel"/>
    <property type="match status" value="1"/>
</dbReference>
<accession>A0A2Z4FGZ0</accession>
<evidence type="ECO:0000256" key="2">
    <source>
        <dbReference type="ARBA" id="ARBA00012636"/>
    </source>
</evidence>
<dbReference type="KEGG" id="bsed:DN745_02135"/>
<evidence type="ECO:0000256" key="4">
    <source>
        <dbReference type="ARBA" id="ARBA00022532"/>
    </source>
</evidence>
<dbReference type="OrthoDB" id="9768429at2"/>
<sequence>MTDDSSMNAYDIPYYLDYLPAALLQKLEDNGESVDGVPGLKVAPGLVESFPKLESAEALNFVCELYRRTRAELRRVLEQRRADRDFIDKIVAAAVETNAALDYLSPEYKTPLGHVDASGRIVIGPLPGSASTPRTKVETPDFLKGMQVTLFGPPDTEKMSINAMNAWHRRLPGESALVAELVEASGANPRWGADNEDSKTPIMRDFLRATNNLSACFEKTLSFTQEDAKNPAKTKTYSLQKEHLSNPIKRIPGLALPDGNHLLDGNPLPLHLFDFALHLYFNWRLEEALVFYLPKLENEEEAAYIKTMIAEAERMLVELHPEYRPGNIRLFVVFENPRAIFRIREMAEALQPYFLGGSLGWHDFLASTARLLRNDPRYRIPIKADPDIVINHIKESHEILVSALAPINAIAIGGMYGVLYESGNPASFEVSMVGYIKDVVTQLKRGLDGFWVAHPDFVRTGIALVEAFRRWDSEGDADVLERLIAELVPDAVERSALLEFVFGDDVDGLREDDPNYLRAVLAASIEKSDVMENHDPREVRYNIFQAVQYLADWLRGNGCVALPATKKNARGKDVFVRIMDDLATTERSRWELWAEAAHGRVSEEIFEQILAEELEFIRNGEDTETRRVEVRWDGEAARWYPTAERLLRKLVLSANPPEFVTEWMLPFTLDYVRDAENPWETLREICPEHEIFSR</sequence>
<gene>
    <name evidence="7" type="ORF">DN745_02135</name>
</gene>
<dbReference type="InterPro" id="IPR048355">
    <property type="entry name" value="MS_C"/>
</dbReference>
<dbReference type="RefSeq" id="WP_111331737.1">
    <property type="nucleotide sequence ID" value="NZ_CP030032.1"/>
</dbReference>
<keyword evidence="5" id="KW-0808">Transferase</keyword>
<name>A0A2Z4FGZ0_9DELT</name>
<comment type="similarity">
    <text evidence="1">Belongs to the malate synthase family.</text>
</comment>
<evidence type="ECO:0000256" key="6">
    <source>
        <dbReference type="ARBA" id="ARBA00047918"/>
    </source>
</evidence>
<dbReference type="InterPro" id="IPR001465">
    <property type="entry name" value="Malate_synthase_TIM"/>
</dbReference>
<dbReference type="SUPFAM" id="SSF51645">
    <property type="entry name" value="Malate synthase G"/>
    <property type="match status" value="1"/>
</dbReference>
<evidence type="ECO:0000313" key="8">
    <source>
        <dbReference type="Proteomes" id="UP000249799"/>
    </source>
</evidence>
<dbReference type="InterPro" id="IPR046363">
    <property type="entry name" value="MS_N_TIM-barrel_dom"/>
</dbReference>
<proteinExistence type="inferred from homology"/>
<evidence type="ECO:0000256" key="1">
    <source>
        <dbReference type="ARBA" id="ARBA00006394"/>
    </source>
</evidence>
<dbReference type="Pfam" id="PF20659">
    <property type="entry name" value="MS_C"/>
    <property type="match status" value="1"/>
</dbReference>
<dbReference type="Gene3D" id="3.20.20.360">
    <property type="entry name" value="Malate synthase, domain 3"/>
    <property type="match status" value="1"/>
</dbReference>
<dbReference type="InterPro" id="IPR006252">
    <property type="entry name" value="Malate_synthA"/>
</dbReference>
<reference evidence="7 8" key="1">
    <citation type="submission" date="2018-06" db="EMBL/GenBank/DDBJ databases">
        <title>Lujinxingia sediminis gen. nov. sp. nov., a new facultative anaerobic member of the class Deltaproteobacteria, and proposal of Lujinxingaceae fam. nov.</title>
        <authorList>
            <person name="Guo L.-Y."/>
            <person name="Li C.-M."/>
            <person name="Wang S."/>
            <person name="Du Z.-J."/>
        </authorList>
    </citation>
    <scope>NUCLEOTIDE SEQUENCE [LARGE SCALE GENOMIC DNA]</scope>
    <source>
        <strain evidence="7 8">FA350</strain>
    </source>
</reference>
<evidence type="ECO:0000256" key="3">
    <source>
        <dbReference type="ARBA" id="ARBA00022435"/>
    </source>
</evidence>
<evidence type="ECO:0000313" key="7">
    <source>
        <dbReference type="EMBL" id="AWV88199.1"/>
    </source>
</evidence>
<dbReference type="PANTHER" id="PTHR42902:SF1">
    <property type="entry name" value="MALATE SYNTHASE 1-RELATED"/>
    <property type="match status" value="1"/>
</dbReference>
<dbReference type="GO" id="GO:0006097">
    <property type="term" value="P:glyoxylate cycle"/>
    <property type="evidence" value="ECO:0007669"/>
    <property type="project" value="UniProtKB-KW"/>
</dbReference>
<keyword evidence="4" id="KW-0816">Tricarboxylic acid cycle</keyword>
<dbReference type="EMBL" id="CP030032">
    <property type="protein sequence ID" value="AWV88199.1"/>
    <property type="molecule type" value="Genomic_DNA"/>
</dbReference>
<dbReference type="GO" id="GO:0005737">
    <property type="term" value="C:cytoplasm"/>
    <property type="evidence" value="ECO:0007669"/>
    <property type="project" value="TreeGrafter"/>
</dbReference>
<comment type="catalytic activity">
    <reaction evidence="6">
        <text>glyoxylate + acetyl-CoA + H2O = (S)-malate + CoA + H(+)</text>
        <dbReference type="Rhea" id="RHEA:18181"/>
        <dbReference type="ChEBI" id="CHEBI:15377"/>
        <dbReference type="ChEBI" id="CHEBI:15378"/>
        <dbReference type="ChEBI" id="CHEBI:15589"/>
        <dbReference type="ChEBI" id="CHEBI:36655"/>
        <dbReference type="ChEBI" id="CHEBI:57287"/>
        <dbReference type="ChEBI" id="CHEBI:57288"/>
        <dbReference type="EC" id="2.3.3.9"/>
    </reaction>
</comment>
<keyword evidence="8" id="KW-1185">Reference proteome</keyword>
<dbReference type="AlphaFoldDB" id="A0A2Z4FGZ0"/>